<dbReference type="InterPro" id="IPR003136">
    <property type="entry name" value="Cytidylate_kin"/>
</dbReference>
<evidence type="ECO:0000313" key="11">
    <source>
        <dbReference type="EMBL" id="MET4755227.1"/>
    </source>
</evidence>
<sequence>MSNSENPGLGVQASDQNSDRNAGRNADDRAVYKANAPVVTIDGPSGSGKGTVAALLAKELGWHLLDSGALYRLTALAAINHGVDFADESSLEVLAGHLDVQFEPGQDGEGMTIILEGETVGANLRTEEVGAKASKVAALPKVRAALLKRQRDFAHGAGLVADGRDMGTVVFPAADFKVYLTASAEERAKRRRNQLQLKGIDASFDQLLADIQARDERDMNRKVAPLKPAEDALQLDSTRLTIQEVFSRILDGMRQKGLI</sequence>
<dbReference type="SUPFAM" id="SSF52540">
    <property type="entry name" value="P-loop containing nucleoside triphosphate hydrolases"/>
    <property type="match status" value="1"/>
</dbReference>
<proteinExistence type="inferred from homology"/>
<dbReference type="CDD" id="cd02020">
    <property type="entry name" value="CMPK"/>
    <property type="match status" value="1"/>
</dbReference>
<evidence type="ECO:0000256" key="7">
    <source>
        <dbReference type="ARBA" id="ARBA00048478"/>
    </source>
</evidence>
<comment type="subcellular location">
    <subcellularLocation>
        <location evidence="8">Cytoplasm</location>
    </subcellularLocation>
</comment>
<feature type="binding site" evidence="8">
    <location>
        <begin position="43"/>
        <end position="51"/>
    </location>
    <ligand>
        <name>ATP</name>
        <dbReference type="ChEBI" id="CHEBI:30616"/>
    </ligand>
</feature>
<evidence type="ECO:0000256" key="4">
    <source>
        <dbReference type="ARBA" id="ARBA00022777"/>
    </source>
</evidence>
<keyword evidence="4 8" id="KW-0418">Kinase</keyword>
<evidence type="ECO:0000259" key="10">
    <source>
        <dbReference type="Pfam" id="PF02224"/>
    </source>
</evidence>
<evidence type="ECO:0000256" key="6">
    <source>
        <dbReference type="ARBA" id="ARBA00047615"/>
    </source>
</evidence>
<evidence type="ECO:0000256" key="1">
    <source>
        <dbReference type="ARBA" id="ARBA00009427"/>
    </source>
</evidence>
<protein>
    <recommendedName>
        <fullName evidence="8">Cytidylate kinase</fullName>
        <shortName evidence="8">CK</shortName>
        <ecNumber evidence="8">2.7.4.25</ecNumber>
    </recommendedName>
    <alternativeName>
        <fullName evidence="8">Cytidine monophosphate kinase</fullName>
        <shortName evidence="8">CMP kinase</shortName>
    </alternativeName>
</protein>
<keyword evidence="12" id="KW-1185">Reference proteome</keyword>
<evidence type="ECO:0000256" key="3">
    <source>
        <dbReference type="ARBA" id="ARBA00022741"/>
    </source>
</evidence>
<dbReference type="PANTHER" id="PTHR21299:SF2">
    <property type="entry name" value="CYTIDYLATE KINASE"/>
    <property type="match status" value="1"/>
</dbReference>
<evidence type="ECO:0000256" key="9">
    <source>
        <dbReference type="SAM" id="MobiDB-lite"/>
    </source>
</evidence>
<dbReference type="Gene3D" id="3.40.50.300">
    <property type="entry name" value="P-loop containing nucleotide triphosphate hydrolases"/>
    <property type="match status" value="1"/>
</dbReference>
<evidence type="ECO:0000256" key="5">
    <source>
        <dbReference type="ARBA" id="ARBA00022840"/>
    </source>
</evidence>
<dbReference type="InterPro" id="IPR011994">
    <property type="entry name" value="Cytidylate_kinase_dom"/>
</dbReference>
<dbReference type="GO" id="GO:0016301">
    <property type="term" value="F:kinase activity"/>
    <property type="evidence" value="ECO:0007669"/>
    <property type="project" value="UniProtKB-KW"/>
</dbReference>
<reference evidence="11 12" key="1">
    <citation type="submission" date="2024-06" db="EMBL/GenBank/DDBJ databases">
        <title>Genomic Encyclopedia of Type Strains, Phase V (KMG-V): Genome sequencing to study the core and pangenomes of soil and plant-associated prokaryotes.</title>
        <authorList>
            <person name="Whitman W."/>
        </authorList>
    </citation>
    <scope>NUCLEOTIDE SEQUENCE [LARGE SCALE GENOMIC DNA]</scope>
    <source>
        <strain evidence="11 12">NE40</strain>
    </source>
</reference>
<dbReference type="EC" id="2.7.4.25" evidence="8"/>
<organism evidence="11 12">
    <name type="scientific">Endozoicomonas lisbonensis</name>
    <dbReference type="NCBI Taxonomy" id="3120522"/>
    <lineage>
        <taxon>Bacteria</taxon>
        <taxon>Pseudomonadati</taxon>
        <taxon>Pseudomonadota</taxon>
        <taxon>Gammaproteobacteria</taxon>
        <taxon>Oceanospirillales</taxon>
        <taxon>Endozoicomonadaceae</taxon>
        <taxon>Endozoicomonas</taxon>
    </lineage>
</organism>
<comment type="similarity">
    <text evidence="1 8">Belongs to the cytidylate kinase family. Type 1 subfamily.</text>
</comment>
<keyword evidence="5 8" id="KW-0067">ATP-binding</keyword>
<dbReference type="Pfam" id="PF02224">
    <property type="entry name" value="Cytidylate_kin"/>
    <property type="match status" value="1"/>
</dbReference>
<comment type="catalytic activity">
    <reaction evidence="7 8">
        <text>CMP + ATP = CDP + ADP</text>
        <dbReference type="Rhea" id="RHEA:11600"/>
        <dbReference type="ChEBI" id="CHEBI:30616"/>
        <dbReference type="ChEBI" id="CHEBI:58069"/>
        <dbReference type="ChEBI" id="CHEBI:60377"/>
        <dbReference type="ChEBI" id="CHEBI:456216"/>
        <dbReference type="EC" id="2.7.4.25"/>
    </reaction>
</comment>
<evidence type="ECO:0000256" key="2">
    <source>
        <dbReference type="ARBA" id="ARBA00022679"/>
    </source>
</evidence>
<dbReference type="PANTHER" id="PTHR21299">
    <property type="entry name" value="CYTIDYLATE KINASE/PANTOATE-BETA-ALANINE LIGASE"/>
    <property type="match status" value="1"/>
</dbReference>
<dbReference type="Proteomes" id="UP001549366">
    <property type="component" value="Unassembled WGS sequence"/>
</dbReference>
<keyword evidence="2 8" id="KW-0808">Transferase</keyword>
<name>A0ABV2SBS8_9GAMM</name>
<gene>
    <name evidence="8" type="primary">cmk</name>
    <name evidence="11" type="ORF">V5J35_000419</name>
</gene>
<feature type="region of interest" description="Disordered" evidence="9">
    <location>
        <begin position="1"/>
        <end position="29"/>
    </location>
</feature>
<comment type="catalytic activity">
    <reaction evidence="6 8">
        <text>dCMP + ATP = dCDP + ADP</text>
        <dbReference type="Rhea" id="RHEA:25094"/>
        <dbReference type="ChEBI" id="CHEBI:30616"/>
        <dbReference type="ChEBI" id="CHEBI:57566"/>
        <dbReference type="ChEBI" id="CHEBI:58593"/>
        <dbReference type="ChEBI" id="CHEBI:456216"/>
        <dbReference type="EC" id="2.7.4.25"/>
    </reaction>
</comment>
<comment type="caution">
    <text evidence="11">The sequence shown here is derived from an EMBL/GenBank/DDBJ whole genome shotgun (WGS) entry which is preliminary data.</text>
</comment>
<keyword evidence="3 8" id="KW-0547">Nucleotide-binding</keyword>
<evidence type="ECO:0000256" key="8">
    <source>
        <dbReference type="HAMAP-Rule" id="MF_00238"/>
    </source>
</evidence>
<dbReference type="HAMAP" id="MF_00238">
    <property type="entry name" value="Cytidyl_kinase_type1"/>
    <property type="match status" value="1"/>
</dbReference>
<feature type="compositionally biased region" description="Basic and acidic residues" evidence="9">
    <location>
        <begin position="17"/>
        <end position="29"/>
    </location>
</feature>
<keyword evidence="8" id="KW-0963">Cytoplasm</keyword>
<dbReference type="NCBIfam" id="TIGR00017">
    <property type="entry name" value="cmk"/>
    <property type="match status" value="1"/>
</dbReference>
<evidence type="ECO:0000313" key="12">
    <source>
        <dbReference type="Proteomes" id="UP001549366"/>
    </source>
</evidence>
<feature type="domain" description="Cytidylate kinase" evidence="10">
    <location>
        <begin position="39"/>
        <end position="254"/>
    </location>
</feature>
<dbReference type="EMBL" id="JBEWTB010000002">
    <property type="protein sequence ID" value="MET4755227.1"/>
    <property type="molecule type" value="Genomic_DNA"/>
</dbReference>
<accession>A0ABV2SBS8</accession>
<dbReference type="InterPro" id="IPR027417">
    <property type="entry name" value="P-loop_NTPase"/>
</dbReference>